<reference evidence="1" key="1">
    <citation type="submission" date="2020-09" db="EMBL/GenBank/DDBJ databases">
        <title>A novel bacterium of genus Paenibacillus, isolated from South China Sea.</title>
        <authorList>
            <person name="Huang H."/>
            <person name="Mo K."/>
            <person name="Hu Y."/>
        </authorList>
    </citation>
    <scope>NUCLEOTIDE SEQUENCE</scope>
    <source>
        <strain evidence="1">IB182363</strain>
    </source>
</reference>
<dbReference type="InterPro" id="IPR029058">
    <property type="entry name" value="AB_hydrolase_fold"/>
</dbReference>
<accession>A0A927H0I4</accession>
<keyword evidence="2" id="KW-1185">Reference proteome</keyword>
<name>A0A927H0I4_9BACL</name>
<evidence type="ECO:0008006" key="3">
    <source>
        <dbReference type="Google" id="ProtNLM"/>
    </source>
</evidence>
<organism evidence="1 2">
    <name type="scientific">Paenibacillus oceani</name>
    <dbReference type="NCBI Taxonomy" id="2772510"/>
    <lineage>
        <taxon>Bacteria</taxon>
        <taxon>Bacillati</taxon>
        <taxon>Bacillota</taxon>
        <taxon>Bacilli</taxon>
        <taxon>Bacillales</taxon>
        <taxon>Paenibacillaceae</taxon>
        <taxon>Paenibacillus</taxon>
    </lineage>
</organism>
<evidence type="ECO:0000313" key="2">
    <source>
        <dbReference type="Proteomes" id="UP000639396"/>
    </source>
</evidence>
<gene>
    <name evidence="1" type="ORF">IDH45_14385</name>
</gene>
<proteinExistence type="predicted"/>
<dbReference type="RefSeq" id="WP_190928742.1">
    <property type="nucleotide sequence ID" value="NZ_JACXJA010000017.1"/>
</dbReference>
<dbReference type="EMBL" id="JACXJA010000017">
    <property type="protein sequence ID" value="MBD2863177.1"/>
    <property type="molecule type" value="Genomic_DNA"/>
</dbReference>
<comment type="caution">
    <text evidence="1">The sequence shown here is derived from an EMBL/GenBank/DDBJ whole genome shotgun (WGS) entry which is preliminary data.</text>
</comment>
<sequence length="236" mass="25859">MRKLSIPHKSKAAVYVAAGVYTSPNFMEGVLKAVVDVLEREPKLDVVGAGLLFPYGDWSCPLLPQIRQVYRDMTLRSGNYERSLGGGRILSEVGSGDEADILLFIGHSGGGVASVHAASLLDERLPAIQTRIVQIGCPRFAIPPVMCDRVRYLYAAKANGSGKDPITRIGSWGGWEKGAAGVPRWNPLKFAPDERIPVPLLGGHADYFRNYEPFRCAEGHSNLDLVLEKMLEGWLR</sequence>
<dbReference type="Proteomes" id="UP000639396">
    <property type="component" value="Unassembled WGS sequence"/>
</dbReference>
<evidence type="ECO:0000313" key="1">
    <source>
        <dbReference type="EMBL" id="MBD2863177.1"/>
    </source>
</evidence>
<protein>
    <recommendedName>
        <fullName evidence="3">Fungal lipase-like domain-containing protein</fullName>
    </recommendedName>
</protein>
<dbReference type="SUPFAM" id="SSF53474">
    <property type="entry name" value="alpha/beta-Hydrolases"/>
    <property type="match status" value="1"/>
</dbReference>
<dbReference type="AlphaFoldDB" id="A0A927H0I4"/>